<dbReference type="EMBL" id="ML735214">
    <property type="protein sequence ID" value="KAE8396502.1"/>
    <property type="molecule type" value="Genomic_DNA"/>
</dbReference>
<dbReference type="Proteomes" id="UP000326877">
    <property type="component" value="Unassembled WGS sequence"/>
</dbReference>
<keyword evidence="3" id="KW-1185">Reference proteome</keyword>
<accession>A0A8H6A1X7</accession>
<reference evidence="2 3" key="1">
    <citation type="submission" date="2019-04" db="EMBL/GenBank/DDBJ databases">
        <title>Aspergillus burnettii sp. nov., novel species from soil in southeast Queensland.</title>
        <authorList>
            <person name="Gilchrist C.L.M."/>
            <person name="Pitt J.I."/>
            <person name="Lange L."/>
            <person name="Lacey H.J."/>
            <person name="Vuong D."/>
            <person name="Midgley D.J."/>
            <person name="Greenfield P."/>
            <person name="Bradbury M."/>
            <person name="Lacey E."/>
            <person name="Busk P.K."/>
            <person name="Pilgaard B."/>
            <person name="Chooi Y.H."/>
            <person name="Piggott A.M."/>
        </authorList>
    </citation>
    <scope>NUCLEOTIDE SEQUENCE [LARGE SCALE GENOMIC DNA]</scope>
    <source>
        <strain evidence="2 3">FRR 5400</strain>
    </source>
</reference>
<organism evidence="1">
    <name type="scientific">Petromyces alliaceus</name>
    <name type="common">Aspergillus alliaceus</name>
    <dbReference type="NCBI Taxonomy" id="209559"/>
    <lineage>
        <taxon>Eukaryota</taxon>
        <taxon>Fungi</taxon>
        <taxon>Dikarya</taxon>
        <taxon>Ascomycota</taxon>
        <taxon>Pezizomycotina</taxon>
        <taxon>Eurotiomycetes</taxon>
        <taxon>Eurotiomycetidae</taxon>
        <taxon>Eurotiales</taxon>
        <taxon>Aspergillaceae</taxon>
        <taxon>Aspergillus</taxon>
        <taxon>Aspergillus subgen. Circumdati</taxon>
    </lineage>
</organism>
<reference evidence="1" key="2">
    <citation type="submission" date="2019-04" db="EMBL/GenBank/DDBJ databases">
        <title>Friends and foes A comparative genomics studyof 23 Aspergillus species from section Flavi.</title>
        <authorList>
            <consortium name="DOE Joint Genome Institute"/>
            <person name="Kjaerbolling I."/>
            <person name="Vesth T."/>
            <person name="Frisvad J.C."/>
            <person name="Nybo J.L."/>
            <person name="Theobald S."/>
            <person name="Kildgaard S."/>
            <person name="Isbrandt T."/>
            <person name="Kuo A."/>
            <person name="Sato A."/>
            <person name="Lyhne E.K."/>
            <person name="Kogle M.E."/>
            <person name="Wiebenga A."/>
            <person name="Kun R.S."/>
            <person name="Lubbers R.J."/>
            <person name="Makela M.R."/>
            <person name="Barry K."/>
            <person name="Chovatia M."/>
            <person name="Clum A."/>
            <person name="Daum C."/>
            <person name="Haridas S."/>
            <person name="He G."/>
            <person name="LaButti K."/>
            <person name="Lipzen A."/>
            <person name="Mondo S."/>
            <person name="Riley R."/>
            <person name="Salamov A."/>
            <person name="Simmons B.A."/>
            <person name="Magnuson J.K."/>
            <person name="Henrissat B."/>
            <person name="Mortensen U.H."/>
            <person name="Larsen T.O."/>
            <person name="Devries R.P."/>
            <person name="Grigoriev I.V."/>
            <person name="Machida M."/>
            <person name="Baker S.E."/>
            <person name="Andersen M.R."/>
        </authorList>
    </citation>
    <scope>NUCLEOTIDE SEQUENCE [LARGE SCALE GENOMIC DNA]</scope>
    <source>
        <strain evidence="1">IBT 14317</strain>
    </source>
</reference>
<proteinExistence type="predicted"/>
<evidence type="ECO:0000313" key="2">
    <source>
        <dbReference type="EMBL" id="KAF5860366.1"/>
    </source>
</evidence>
<name>A0A5N7CQD9_PETAA</name>
<dbReference type="OrthoDB" id="5402897at2759"/>
<evidence type="ECO:0000313" key="1">
    <source>
        <dbReference type="EMBL" id="KAE8396502.1"/>
    </source>
</evidence>
<accession>A0A5N7CQD9</accession>
<gene>
    <name evidence="1" type="ORF">BDV23DRAFT_177499</name>
    <name evidence="2" type="ORF">ETB97_001655</name>
</gene>
<dbReference type="EMBL" id="SPNV01000132">
    <property type="protein sequence ID" value="KAF5860366.1"/>
    <property type="molecule type" value="Genomic_DNA"/>
</dbReference>
<sequence>MPSLDYLVAVDTGVRLVMAKYPAAQLYEVTATASDSRYVSHPSELDHLRFVFRAGLGTAFLASTTQEIYGPIQYDPEPWLDDVVIRWPVGMDASEADELLKSQGFTAPYNSMLLRHPVYPGLDEPYYIFHLQKERFVFVGVNSKKVYTLGISLIELGDVD</sequence>
<dbReference type="Proteomes" id="UP000541154">
    <property type="component" value="Unassembled WGS sequence"/>
</dbReference>
<evidence type="ECO:0000313" key="3">
    <source>
        <dbReference type="Proteomes" id="UP000541154"/>
    </source>
</evidence>
<protein>
    <submittedName>
        <fullName evidence="1">Uncharacterized protein</fullName>
    </submittedName>
</protein>
<dbReference type="AlphaFoldDB" id="A0A5N7CQD9"/>